<evidence type="ECO:0000259" key="11">
    <source>
        <dbReference type="PROSITE" id="PS50106"/>
    </source>
</evidence>
<feature type="compositionally biased region" description="Basic and acidic residues" evidence="9">
    <location>
        <begin position="691"/>
        <end position="703"/>
    </location>
</feature>
<evidence type="ECO:0000259" key="12">
    <source>
        <dbReference type="PROSITE" id="PS50238"/>
    </source>
</evidence>
<evidence type="ECO:0000256" key="4">
    <source>
        <dbReference type="ARBA" id="ARBA00022468"/>
    </source>
</evidence>
<feature type="region of interest" description="Disordered" evidence="9">
    <location>
        <begin position="394"/>
        <end position="413"/>
    </location>
</feature>
<dbReference type="GO" id="GO:0070161">
    <property type="term" value="C:anchoring junction"/>
    <property type="evidence" value="ECO:0007669"/>
    <property type="project" value="UniProtKB-SubCell"/>
</dbReference>
<keyword evidence="14" id="KW-1185">Reference proteome</keyword>
<dbReference type="InterPro" id="IPR041489">
    <property type="entry name" value="PDZ_6"/>
</dbReference>
<dbReference type="Pfam" id="PF00620">
    <property type="entry name" value="RhoGAP"/>
    <property type="match status" value="1"/>
</dbReference>
<feature type="region of interest" description="Disordered" evidence="9">
    <location>
        <begin position="1687"/>
        <end position="1743"/>
    </location>
</feature>
<feature type="region of interest" description="Disordered" evidence="9">
    <location>
        <begin position="1316"/>
        <end position="1363"/>
    </location>
</feature>
<comment type="subcellular location">
    <subcellularLocation>
        <location evidence="1">Cell junction</location>
    </subcellularLocation>
    <subcellularLocation>
        <location evidence="2">Cytoplasmic vesicle membrane</location>
        <topology evidence="2">Peripheral membrane protein</topology>
    </subcellularLocation>
    <subcellularLocation>
        <location evidence="3">Golgi apparatus membrane</location>
        <topology evidence="3">Peripheral membrane protein</topology>
    </subcellularLocation>
</comment>
<name>A0AAV7Q4Y6_PLEWA</name>
<feature type="compositionally biased region" description="Basic and acidic residues" evidence="9">
    <location>
        <begin position="1478"/>
        <end position="1489"/>
    </location>
</feature>
<keyword evidence="6" id="KW-0333">Golgi apparatus</keyword>
<evidence type="ECO:0000256" key="7">
    <source>
        <dbReference type="ARBA" id="ARBA00023329"/>
    </source>
</evidence>
<dbReference type="FunFam" id="2.30.42.10:FF:000066">
    <property type="entry name" value="Rho GTPase activating protein 21"/>
    <property type="match status" value="1"/>
</dbReference>
<dbReference type="GO" id="GO:0005096">
    <property type="term" value="F:GTPase activator activity"/>
    <property type="evidence" value="ECO:0007669"/>
    <property type="project" value="UniProtKB-KW"/>
</dbReference>
<evidence type="ECO:0000256" key="5">
    <source>
        <dbReference type="ARBA" id="ARBA00022949"/>
    </source>
</evidence>
<dbReference type="PROSITE" id="PS50238">
    <property type="entry name" value="RHOGAP"/>
    <property type="match status" value="1"/>
</dbReference>
<feature type="compositionally biased region" description="Polar residues" evidence="9">
    <location>
        <begin position="1599"/>
        <end position="1612"/>
    </location>
</feature>
<dbReference type="PROSITE" id="PS50106">
    <property type="entry name" value="PDZ"/>
    <property type="match status" value="1"/>
</dbReference>
<dbReference type="PROSITE" id="PS50003">
    <property type="entry name" value="PH_DOMAIN"/>
    <property type="match status" value="1"/>
</dbReference>
<feature type="compositionally biased region" description="Low complexity" evidence="9">
    <location>
        <begin position="358"/>
        <end position="375"/>
    </location>
</feature>
<dbReference type="CDD" id="cd04395">
    <property type="entry name" value="RhoGAP_ARHGAP21"/>
    <property type="match status" value="1"/>
</dbReference>
<feature type="compositionally biased region" description="Basic and acidic residues" evidence="9">
    <location>
        <begin position="1080"/>
        <end position="1092"/>
    </location>
</feature>
<dbReference type="SUPFAM" id="SSF48350">
    <property type="entry name" value="GTPase activation domain, GAP"/>
    <property type="match status" value="1"/>
</dbReference>
<feature type="compositionally biased region" description="Basic residues" evidence="9">
    <location>
        <begin position="1733"/>
        <end position="1743"/>
    </location>
</feature>
<organism evidence="13 14">
    <name type="scientific">Pleurodeles waltl</name>
    <name type="common">Iberian ribbed newt</name>
    <dbReference type="NCBI Taxonomy" id="8319"/>
    <lineage>
        <taxon>Eukaryota</taxon>
        <taxon>Metazoa</taxon>
        <taxon>Chordata</taxon>
        <taxon>Craniata</taxon>
        <taxon>Vertebrata</taxon>
        <taxon>Euteleostomi</taxon>
        <taxon>Amphibia</taxon>
        <taxon>Batrachia</taxon>
        <taxon>Caudata</taxon>
        <taxon>Salamandroidea</taxon>
        <taxon>Salamandridae</taxon>
        <taxon>Pleurodelinae</taxon>
        <taxon>Pleurodeles</taxon>
    </lineage>
</organism>
<feature type="compositionally biased region" description="Basic and acidic residues" evidence="9">
    <location>
        <begin position="1807"/>
        <end position="1824"/>
    </location>
</feature>
<feature type="region of interest" description="Disordered" evidence="9">
    <location>
        <begin position="691"/>
        <end position="716"/>
    </location>
</feature>
<dbReference type="Gene3D" id="2.30.29.30">
    <property type="entry name" value="Pleckstrin-homology domain (PH domain)/Phosphotyrosine-binding domain (PTB)"/>
    <property type="match status" value="1"/>
</dbReference>
<feature type="region of interest" description="Disordered" evidence="9">
    <location>
        <begin position="729"/>
        <end position="751"/>
    </location>
</feature>
<evidence type="ECO:0000256" key="3">
    <source>
        <dbReference type="ARBA" id="ARBA00004395"/>
    </source>
</evidence>
<dbReference type="GO" id="GO:0007165">
    <property type="term" value="P:signal transduction"/>
    <property type="evidence" value="ECO:0007669"/>
    <property type="project" value="InterPro"/>
</dbReference>
<evidence type="ECO:0000256" key="8">
    <source>
        <dbReference type="ARBA" id="ARBA00053384"/>
    </source>
</evidence>
<dbReference type="EMBL" id="JANPWB010000010">
    <property type="protein sequence ID" value="KAJ1135436.1"/>
    <property type="molecule type" value="Genomic_DNA"/>
</dbReference>
<protein>
    <recommendedName>
        <fullName evidence="15">Rho GTPase-activating protein 23</fullName>
    </recommendedName>
</protein>
<comment type="caution">
    <text evidence="13">The sequence shown here is derived from an EMBL/GenBank/DDBJ whole genome shotgun (WGS) entry which is preliminary data.</text>
</comment>
<feature type="compositionally biased region" description="Basic and acidic residues" evidence="9">
    <location>
        <begin position="1414"/>
        <end position="1431"/>
    </location>
</feature>
<feature type="compositionally biased region" description="Polar residues" evidence="9">
    <location>
        <begin position="376"/>
        <end position="385"/>
    </location>
</feature>
<feature type="region of interest" description="Disordered" evidence="9">
    <location>
        <begin position="536"/>
        <end position="585"/>
    </location>
</feature>
<dbReference type="SMART" id="SM00228">
    <property type="entry name" value="PDZ"/>
    <property type="match status" value="1"/>
</dbReference>
<dbReference type="SMART" id="SM00324">
    <property type="entry name" value="RhoGAP"/>
    <property type="match status" value="1"/>
</dbReference>
<evidence type="ECO:0000256" key="6">
    <source>
        <dbReference type="ARBA" id="ARBA00023034"/>
    </source>
</evidence>
<evidence type="ECO:0000256" key="2">
    <source>
        <dbReference type="ARBA" id="ARBA00004284"/>
    </source>
</evidence>
<proteinExistence type="predicted"/>
<keyword evidence="4" id="KW-0343">GTPase activation</keyword>
<feature type="compositionally biased region" description="Low complexity" evidence="9">
    <location>
        <begin position="53"/>
        <end position="65"/>
    </location>
</feature>
<evidence type="ECO:0000313" key="13">
    <source>
        <dbReference type="EMBL" id="KAJ1135436.1"/>
    </source>
</evidence>
<feature type="region of interest" description="Disordered" evidence="9">
    <location>
        <begin position="1565"/>
        <end position="1637"/>
    </location>
</feature>
<feature type="region of interest" description="Disordered" evidence="9">
    <location>
        <begin position="274"/>
        <end position="303"/>
    </location>
</feature>
<feature type="region of interest" description="Disordered" evidence="9">
    <location>
        <begin position="1755"/>
        <end position="1886"/>
    </location>
</feature>
<sequence length="1886" mass="209696">MVQNAPWRQERGRAGWQWERAIGVDCSAPEPRCIWLASLRDGGADTGHRRHGASQSGGQQKQWSGPRMEKSTAATAGRTDGSPPNENSPREGPLPWIGPKSLILRKNSQGFGFTLRHFIVYPPESAVHLNQKEEEENGNSTGPLTQRGRLEPMDTIFVKNVKEGGPAHLAGLCTGDRLVKVNGESIIGKTYSQVIALIQNSEDALDLCIMPKDEDILQLAYSQDAYLKGNDPYTGGAQSIPEPPPLCYPRKASLFQGRTQGNEPMVAETFLGQRADSRSHWSGSSGPSTPRNTSSITSPTLSTWSDLRAETVRELGSNPSSPAHRTEEIQYGMTHQRTSTPPGRAVPHLGPSQRYPTSSCQASLTSSSLSDRYGSTVPSSTTNHSCHGVPKHFPDRPARASFKDPRDAGAISSSACRPSWDCLGSPKAISRLECQQALSNWMSNQVPRRSSSEERRYGMPRYRSVSQDRLGDAPMHHAWPHSASQDTLLQPNHDSWGFRTRSDNYLAKYGRSVETLEQSALISPIFDRCAWPPSRFYRTGPQSGSGQPTRQQPSHPGSFSSSSRETPSHVPKHPSQPNLQNVDDSGYIGYRSYSPSFQRRTELLHAFSFREPSFSGLPTFNLPHSKGTSQAPYLDRSVPWSSSPVTGSVPAESALDGGPDIPKDQRMTIQEKNLKSPEQMTPLAAEVGHVEPEVEERREEVVLRQKPPTGRKAPQPMRQMNFVFPEDVSETKDLPEPTVSSKGEKSGERLSRRVAPLAASEDSLASIPFIDEPTSPSIDLKARHIAASSVVSSAMNSAPVIMTSPTSPTFTFSINRHYSQDCSSIRASRRSSYLLAITTERSKSCDDGLNTFREDGKLLRRLPNRVPSLRMLRSFFTDGSLDSLLASEDTRSKRHSTSELSDITFSEVRREGWMSYKQILTKKGKKVGGGLRQWKRVFSVLRTHLLYLYKDRREAVTAVPPQGEEEQPINIRACLVDISYSDTKRKHVFRLTTADFCEYLFQAEDRDDMLGWIKVIREDSKAEGEDPGFASQALINKKLNDYRKVSPSGTKPDSSPKGPRGLGIKPDFLRQAGISAPRPSRQDPATKEESGHPRGTWSINIMKKNKKSGPRTFGVRLEDCQPSADNKSLPLIVESCCRLVEERGLECMGIYRVPGNNAVVSSLQDQLNKGLIEIDLQDERWHDLNVISSLLKSFFRKLPEPLFTDDKYNDFIEANRMEDPRERMKTLRKLIRDLPVHYFCTLRFLVQHLRTVADHSEKNKMEPRNLALVFGPTLVRTSEDSMTDMVTHMPDRYKIMETLIQHADWFFSEDMDKVEKTPVDEKDTQSVPNIEHLLPNIGRTAAPGDVSDSTNSDSAKSKGSWGSKKDIYSREMLSISFISAVNRKRKKRREAKRFGSSTDDDSEHEPAKSANLARNEECQEGDRERGTEAQERGAALRCTNTSMEGFGSKETKVEEPPTEEGGCKDTPYPVGPDNSEIDVDKPEMMDGEQHGGVPGDFIQTKLIEGQEDATKTTNGISGHSEQGIKQWQAPEALQDDRIPADARSIVSGYSTLSTIDHSVCSEVQSVAESRGDEADDERSEFSHLETDTESGFTLRFRPQRTSPTAQNDQPNPGLSVLDSRECLEPHRGSEQKLHSRPSFNSHRLIKCDTLARKKLSRVRHEGVPPKEESQTAQLLVLEEIQAIPPFSSQESLPHQPERMPRASMTEQRKQRLKTSADDMFGVGMRKPSSPETRRKKSAWRRHTVVVQSPVTDFNFNEWKEKGPSRDSSGQGDRLSSTCLGDPKVEGSGEAVLSESCTKSTERLQGSELHDSGGSHRDLHSDWKDSGLSSLESTKTRPSSSSLGSAMAVPSPSSTTISHSSKDIEGLPVVPLQVPKRTASSRFHQYL</sequence>
<dbReference type="Gene3D" id="1.10.555.10">
    <property type="entry name" value="Rho GTPase activation protein"/>
    <property type="match status" value="1"/>
</dbReference>
<feature type="region of interest" description="Disordered" evidence="9">
    <location>
        <begin position="644"/>
        <end position="664"/>
    </location>
</feature>
<feature type="compositionally biased region" description="Low complexity" evidence="9">
    <location>
        <begin position="1352"/>
        <end position="1362"/>
    </location>
</feature>
<evidence type="ECO:0000256" key="9">
    <source>
        <dbReference type="SAM" id="MobiDB-lite"/>
    </source>
</evidence>
<feature type="compositionally biased region" description="Basic and acidic residues" evidence="9">
    <location>
        <begin position="394"/>
        <end position="407"/>
    </location>
</feature>
<feature type="region of interest" description="Disordered" evidence="9">
    <location>
        <begin position="1386"/>
        <end position="1496"/>
    </location>
</feature>
<dbReference type="InterPro" id="IPR008936">
    <property type="entry name" value="Rho_GTPase_activation_prot"/>
</dbReference>
<feature type="domain" description="Rho-GAP" evidence="12">
    <location>
        <begin position="1115"/>
        <end position="1307"/>
    </location>
</feature>
<dbReference type="Pfam" id="PF17820">
    <property type="entry name" value="PDZ_6"/>
    <property type="match status" value="1"/>
</dbReference>
<dbReference type="SMART" id="SM00233">
    <property type="entry name" value="PH"/>
    <property type="match status" value="1"/>
</dbReference>
<feature type="region of interest" description="Disordered" evidence="9">
    <location>
        <begin position="1041"/>
        <end position="1098"/>
    </location>
</feature>
<dbReference type="PANTHER" id="PTHR23175:SF5">
    <property type="entry name" value="RHO GTPASE-ACTIVATING PROTEIN 23"/>
    <property type="match status" value="1"/>
</dbReference>
<feature type="compositionally biased region" description="Low complexity" evidence="9">
    <location>
        <begin position="1849"/>
        <end position="1858"/>
    </location>
</feature>
<evidence type="ECO:0000313" key="14">
    <source>
        <dbReference type="Proteomes" id="UP001066276"/>
    </source>
</evidence>
<feature type="compositionally biased region" description="Polar residues" evidence="9">
    <location>
        <begin position="540"/>
        <end position="557"/>
    </location>
</feature>
<dbReference type="InterPro" id="IPR001849">
    <property type="entry name" value="PH_domain"/>
</dbReference>
<keyword evidence="5" id="KW-0965">Cell junction</keyword>
<gene>
    <name evidence="13" type="ORF">NDU88_001876</name>
</gene>
<accession>A0AAV7Q4Y6</accession>
<dbReference type="SUPFAM" id="SSF50729">
    <property type="entry name" value="PH domain-like"/>
    <property type="match status" value="1"/>
</dbReference>
<keyword evidence="7" id="KW-0968">Cytoplasmic vesicle</keyword>
<dbReference type="PANTHER" id="PTHR23175">
    <property type="entry name" value="PDZ DOMAIN-CONTAINING PROTEIN"/>
    <property type="match status" value="1"/>
</dbReference>
<evidence type="ECO:0000256" key="1">
    <source>
        <dbReference type="ARBA" id="ARBA00004282"/>
    </source>
</evidence>
<dbReference type="SUPFAM" id="SSF50156">
    <property type="entry name" value="PDZ domain-like"/>
    <property type="match status" value="1"/>
</dbReference>
<dbReference type="FunFam" id="1.10.555.10:FF:000014">
    <property type="entry name" value="Rho GTPase activating protein 21"/>
    <property type="match status" value="1"/>
</dbReference>
<dbReference type="Gene3D" id="2.30.42.10">
    <property type="match status" value="1"/>
</dbReference>
<evidence type="ECO:0008006" key="15">
    <source>
        <dbReference type="Google" id="ProtNLM"/>
    </source>
</evidence>
<feature type="domain" description="PH" evidence="10">
    <location>
        <begin position="907"/>
        <end position="1021"/>
    </location>
</feature>
<feature type="region of interest" description="Disordered" evidence="9">
    <location>
        <begin position="335"/>
        <end position="389"/>
    </location>
</feature>
<dbReference type="InterPro" id="IPR036034">
    <property type="entry name" value="PDZ_sf"/>
</dbReference>
<dbReference type="GO" id="GO:0000139">
    <property type="term" value="C:Golgi membrane"/>
    <property type="evidence" value="ECO:0007669"/>
    <property type="project" value="UniProtKB-SubCell"/>
</dbReference>
<dbReference type="InterPro" id="IPR001478">
    <property type="entry name" value="PDZ"/>
</dbReference>
<dbReference type="InterPro" id="IPR041681">
    <property type="entry name" value="PH_9"/>
</dbReference>
<evidence type="ECO:0000259" key="10">
    <source>
        <dbReference type="PROSITE" id="PS50003"/>
    </source>
</evidence>
<dbReference type="Pfam" id="PF15410">
    <property type="entry name" value="PH_9"/>
    <property type="match status" value="1"/>
</dbReference>
<reference evidence="13" key="1">
    <citation type="journal article" date="2022" name="bioRxiv">
        <title>Sequencing and chromosome-scale assembly of the giantPleurodeles waltlgenome.</title>
        <authorList>
            <person name="Brown T."/>
            <person name="Elewa A."/>
            <person name="Iarovenko S."/>
            <person name="Subramanian E."/>
            <person name="Araus A.J."/>
            <person name="Petzold A."/>
            <person name="Susuki M."/>
            <person name="Suzuki K.-i.T."/>
            <person name="Hayashi T."/>
            <person name="Toyoda A."/>
            <person name="Oliveira C."/>
            <person name="Osipova E."/>
            <person name="Leigh N.D."/>
            <person name="Simon A."/>
            <person name="Yun M.H."/>
        </authorList>
    </citation>
    <scope>NUCLEOTIDE SEQUENCE</scope>
    <source>
        <strain evidence="13">20211129_DDA</strain>
        <tissue evidence="13">Liver</tissue>
    </source>
</reference>
<dbReference type="CDD" id="cd01253">
    <property type="entry name" value="PH_ARHGAP21-like"/>
    <property type="match status" value="1"/>
</dbReference>
<feature type="domain" description="PDZ" evidence="11">
    <location>
        <begin position="126"/>
        <end position="213"/>
    </location>
</feature>
<feature type="compositionally biased region" description="Polar residues" evidence="9">
    <location>
        <begin position="289"/>
        <end position="303"/>
    </location>
</feature>
<feature type="region of interest" description="Disordered" evidence="9">
    <location>
        <begin position="43"/>
        <end position="96"/>
    </location>
</feature>
<feature type="compositionally biased region" description="Basic and acidic residues" evidence="9">
    <location>
        <begin position="1618"/>
        <end position="1633"/>
    </location>
</feature>
<feature type="compositionally biased region" description="Polar residues" evidence="9">
    <location>
        <begin position="1877"/>
        <end position="1886"/>
    </location>
</feature>
<dbReference type="InterPro" id="IPR000198">
    <property type="entry name" value="RhoGAP_dom"/>
</dbReference>
<dbReference type="CDD" id="cd06756">
    <property type="entry name" value="PDZ_ARHGAP21_23-like"/>
    <property type="match status" value="1"/>
</dbReference>
<feature type="compositionally biased region" description="Basic and acidic residues" evidence="9">
    <location>
        <begin position="742"/>
        <end position="751"/>
    </location>
</feature>
<feature type="compositionally biased region" description="Polar residues" evidence="9">
    <location>
        <begin position="1765"/>
        <end position="1778"/>
    </location>
</feature>
<dbReference type="Proteomes" id="UP001066276">
    <property type="component" value="Chromosome 6"/>
</dbReference>
<dbReference type="InterPro" id="IPR011993">
    <property type="entry name" value="PH-like_dom_sf"/>
</dbReference>
<dbReference type="GO" id="GO:0030659">
    <property type="term" value="C:cytoplasmic vesicle membrane"/>
    <property type="evidence" value="ECO:0007669"/>
    <property type="project" value="UniProtKB-SubCell"/>
</dbReference>
<comment type="function">
    <text evidence="8">GTPase-activating protein (GAP) for rhoa and cdc42.</text>
</comment>
<feature type="compositionally biased region" description="Polar residues" evidence="9">
    <location>
        <begin position="1826"/>
        <end position="1843"/>
    </location>
</feature>